<evidence type="ECO:0000313" key="1">
    <source>
        <dbReference type="EMBL" id="SDX41177.1"/>
    </source>
</evidence>
<accession>A0A1H3BH00</accession>
<dbReference type="AlphaFoldDB" id="A0A1H3BH00"/>
<name>A0A1H3BH00_EUBBA</name>
<dbReference type="STRING" id="1528.SAMN04488579_10276"/>
<keyword evidence="2" id="KW-1185">Reference proteome</keyword>
<dbReference type="Proteomes" id="UP000199652">
    <property type="component" value="Unassembled WGS sequence"/>
</dbReference>
<gene>
    <name evidence="1" type="ORF">SAMN04488579_10276</name>
</gene>
<sequence>MEARQEAEALAMDMVKLSDDEKKIAMGFILGMQAAIDLNEARVKEKIRQQFEKREAEKYGPVA</sequence>
<evidence type="ECO:0000313" key="2">
    <source>
        <dbReference type="Proteomes" id="UP000199652"/>
    </source>
</evidence>
<dbReference type="EMBL" id="FNOU01000002">
    <property type="protein sequence ID" value="SDX41177.1"/>
    <property type="molecule type" value="Genomic_DNA"/>
</dbReference>
<reference evidence="2" key="1">
    <citation type="submission" date="2016-10" db="EMBL/GenBank/DDBJ databases">
        <authorList>
            <person name="Varghese N."/>
            <person name="Submissions S."/>
        </authorList>
    </citation>
    <scope>NUCLEOTIDE SEQUENCE [LARGE SCALE GENOMIC DNA]</scope>
    <source>
        <strain evidence="2">VPI 5359</strain>
    </source>
</reference>
<dbReference type="RefSeq" id="WP_090242769.1">
    <property type="nucleotide sequence ID" value="NZ_FNOU01000002.1"/>
</dbReference>
<organism evidence="1 2">
    <name type="scientific">Eubacterium barkeri</name>
    <name type="common">Clostridium barkeri</name>
    <dbReference type="NCBI Taxonomy" id="1528"/>
    <lineage>
        <taxon>Bacteria</taxon>
        <taxon>Bacillati</taxon>
        <taxon>Bacillota</taxon>
        <taxon>Clostridia</taxon>
        <taxon>Eubacteriales</taxon>
        <taxon>Eubacteriaceae</taxon>
        <taxon>Eubacterium</taxon>
    </lineage>
</organism>
<proteinExistence type="predicted"/>
<protein>
    <submittedName>
        <fullName evidence="1">Uncharacterized protein</fullName>
    </submittedName>
</protein>